<evidence type="ECO:0000313" key="4">
    <source>
        <dbReference type="Proteomes" id="UP000664132"/>
    </source>
</evidence>
<sequence length="287" mass="30341">MESSGAGHAHASQPLSSSTTAQQPSHIPVEMTDLDVSKRPAAGAADSGAGAGSQGLLNDVSIPSSSPIDTSFPTTSAMAQSAPVDENIKPEPVAETSQSTSTPLSTAKDTITPEAGESSSSPAIKRLDSEAIGPSTDSNPAPPAVEAGPVLVITLLLGTGARHPYRIDEKYLTKRNVTVPGMTESGRKDPFSISVYTLKELILREWREEWEAQPSSPSSIRLIYFGRLLDDKTPLKECKFNAESANVVHMTVRPQDIVDEEDASKSKALARDREGGESTAGCRCVIQ</sequence>
<reference evidence="3" key="1">
    <citation type="submission" date="2021-02" db="EMBL/GenBank/DDBJ databases">
        <title>Genome sequence Cadophora malorum strain M34.</title>
        <authorList>
            <person name="Stefanovic E."/>
            <person name="Vu D."/>
            <person name="Scully C."/>
            <person name="Dijksterhuis J."/>
            <person name="Roader J."/>
            <person name="Houbraken J."/>
        </authorList>
    </citation>
    <scope>NUCLEOTIDE SEQUENCE</scope>
    <source>
        <strain evidence="3">M34</strain>
    </source>
</reference>
<feature type="compositionally biased region" description="Polar residues" evidence="1">
    <location>
        <begin position="13"/>
        <end position="25"/>
    </location>
</feature>
<proteinExistence type="predicted"/>
<evidence type="ECO:0000313" key="3">
    <source>
        <dbReference type="EMBL" id="KAG4413693.1"/>
    </source>
</evidence>
<dbReference type="OrthoDB" id="1043111at2759"/>
<keyword evidence="4" id="KW-1185">Reference proteome</keyword>
<gene>
    <name evidence="3" type="ORF">IFR04_013162</name>
</gene>
<accession>A0A8H7T7D4</accession>
<dbReference type="SUPFAM" id="SSF54236">
    <property type="entry name" value="Ubiquitin-like"/>
    <property type="match status" value="1"/>
</dbReference>
<comment type="caution">
    <text evidence="3">The sequence shown here is derived from an EMBL/GenBank/DDBJ whole genome shotgun (WGS) entry which is preliminary data.</text>
</comment>
<name>A0A8H7T7D4_9HELO</name>
<feature type="compositionally biased region" description="Polar residues" evidence="1">
    <location>
        <begin position="95"/>
        <end position="109"/>
    </location>
</feature>
<evidence type="ECO:0000259" key="2">
    <source>
        <dbReference type="PROSITE" id="PS50053"/>
    </source>
</evidence>
<dbReference type="AlphaFoldDB" id="A0A8H7T7D4"/>
<dbReference type="Proteomes" id="UP000664132">
    <property type="component" value="Unassembled WGS sequence"/>
</dbReference>
<dbReference type="PANTHER" id="PTHR13169">
    <property type="entry name" value="UBIQUITIN-LIKE PROTEIN 3 HCG-1 PROTEIN"/>
    <property type="match status" value="1"/>
</dbReference>
<dbReference type="InterPro" id="IPR039540">
    <property type="entry name" value="UBL3-like_ubiquitin_dom"/>
</dbReference>
<dbReference type="InterPro" id="IPR040015">
    <property type="entry name" value="UBL3-like"/>
</dbReference>
<dbReference type="Gene3D" id="3.10.20.90">
    <property type="entry name" value="Phosphatidylinositol 3-kinase Catalytic Subunit, Chain A, domain 1"/>
    <property type="match status" value="1"/>
</dbReference>
<dbReference type="InterPro" id="IPR029071">
    <property type="entry name" value="Ubiquitin-like_domsf"/>
</dbReference>
<organism evidence="3 4">
    <name type="scientific">Cadophora malorum</name>
    <dbReference type="NCBI Taxonomy" id="108018"/>
    <lineage>
        <taxon>Eukaryota</taxon>
        <taxon>Fungi</taxon>
        <taxon>Dikarya</taxon>
        <taxon>Ascomycota</taxon>
        <taxon>Pezizomycotina</taxon>
        <taxon>Leotiomycetes</taxon>
        <taxon>Helotiales</taxon>
        <taxon>Ploettnerulaceae</taxon>
        <taxon>Cadophora</taxon>
    </lineage>
</organism>
<dbReference type="PANTHER" id="PTHR13169:SF0">
    <property type="entry name" value="UBIQUITIN-LIKE PROTEIN 3"/>
    <property type="match status" value="1"/>
</dbReference>
<evidence type="ECO:0000256" key="1">
    <source>
        <dbReference type="SAM" id="MobiDB-lite"/>
    </source>
</evidence>
<feature type="domain" description="Ubiquitin-like" evidence="2">
    <location>
        <begin position="194"/>
        <end position="244"/>
    </location>
</feature>
<dbReference type="InterPro" id="IPR000626">
    <property type="entry name" value="Ubiquitin-like_dom"/>
</dbReference>
<dbReference type="EMBL" id="JAFJYH010000300">
    <property type="protein sequence ID" value="KAG4413693.1"/>
    <property type="molecule type" value="Genomic_DNA"/>
</dbReference>
<dbReference type="PROSITE" id="PS50053">
    <property type="entry name" value="UBIQUITIN_2"/>
    <property type="match status" value="1"/>
</dbReference>
<feature type="region of interest" description="Disordered" evidence="1">
    <location>
        <begin position="1"/>
        <end position="124"/>
    </location>
</feature>
<feature type="compositionally biased region" description="Polar residues" evidence="1">
    <location>
        <begin position="61"/>
        <end position="79"/>
    </location>
</feature>
<protein>
    <recommendedName>
        <fullName evidence="2">Ubiquitin-like domain-containing protein</fullName>
    </recommendedName>
</protein>
<dbReference type="Pfam" id="PF13881">
    <property type="entry name" value="Rad60-SLD_2"/>
    <property type="match status" value="1"/>
</dbReference>